<evidence type="ECO:0000256" key="5">
    <source>
        <dbReference type="ARBA" id="ARBA00048763"/>
    </source>
</evidence>
<dbReference type="CDD" id="cd02440">
    <property type="entry name" value="AdoMet_MTases"/>
    <property type="match status" value="1"/>
</dbReference>
<dbReference type="PANTHER" id="PTHR14741:SF32">
    <property type="entry name" value="TRIMETHYLGUANOSINE SYNTHASE"/>
    <property type="match status" value="1"/>
</dbReference>
<comment type="similarity">
    <text evidence="2">Belongs to the methyltransferase superfamily. Trimethylguanosine synthase family.</text>
</comment>
<comment type="catalytic activity">
    <reaction evidence="6">
        <text>a 5'-end (N(7)-methyl 5'-triphosphoguanosine)-ribonucleoside in snRNA + S-adenosyl-L-methionine = a 5'-end (N(2),N(7)-dimethyl 5'-triphosphoguanosine)-ribonucleoside in snRNA + S-adenosyl-L-homocysteine + H(+)</text>
        <dbReference type="Rhea" id="RHEA:78471"/>
        <dbReference type="Rhea" id="RHEA-COMP:19085"/>
        <dbReference type="Rhea" id="RHEA-COMP:19087"/>
        <dbReference type="ChEBI" id="CHEBI:15378"/>
        <dbReference type="ChEBI" id="CHEBI:57856"/>
        <dbReference type="ChEBI" id="CHEBI:59789"/>
        <dbReference type="ChEBI" id="CHEBI:156461"/>
        <dbReference type="ChEBI" id="CHEBI:172880"/>
    </reaction>
    <physiologicalReaction direction="left-to-right" evidence="6">
        <dbReference type="Rhea" id="RHEA:78472"/>
    </physiologicalReaction>
</comment>
<evidence type="ECO:0000256" key="4">
    <source>
        <dbReference type="ARBA" id="ARBA00048740"/>
    </source>
</evidence>
<evidence type="ECO:0000256" key="1">
    <source>
        <dbReference type="ARBA" id="ARBA00018517"/>
    </source>
</evidence>
<dbReference type="OrthoDB" id="194443at2759"/>
<comment type="catalytic activity">
    <reaction evidence="3">
        <text>a 5'-end (N(2),N(7)-dimethyl 5'-triphosphoguanosine)-ribonucleoside in snoRNA + S-adenosyl-L-methionine = a 5'-end (N(2),N(2),N(7)-trimethyl 5'-triphosphoguanosine)-ribonucleoside in snoRNA + S-adenosyl-L-homocysteine + H(+)</text>
        <dbReference type="Rhea" id="RHEA:78507"/>
        <dbReference type="Rhea" id="RHEA-COMP:19088"/>
        <dbReference type="Rhea" id="RHEA-COMP:19090"/>
        <dbReference type="ChEBI" id="CHEBI:15378"/>
        <dbReference type="ChEBI" id="CHEBI:57856"/>
        <dbReference type="ChEBI" id="CHEBI:59789"/>
        <dbReference type="ChEBI" id="CHEBI:167623"/>
        <dbReference type="ChEBI" id="CHEBI:172880"/>
    </reaction>
    <physiologicalReaction direction="left-to-right" evidence="3">
        <dbReference type="Rhea" id="RHEA:78508"/>
    </physiologicalReaction>
</comment>
<sequence length="281" mass="32448">MDQVDLGRFVHLTKHKYRKQLKELKRLVREDAFRVDESTKVSDKSVYKYWTQRKSIFSVFGGKPLYLTRELWFSITPEAVARFTAQFIRSCLPQATTVLDVFCGGGGNLIQFAMFFPTVYGVDFSMEHLYCAYRNAKAYDVEDRIWLKYGDWNRLARKGRFEKLGVDCVFASPPWGGPNYLKRAVFDVETQLEPLGLREMLKGFLRVSSNVAMFLPRNSNLSQISQITRELLGEGAKCKVLYVKIGPYLKGILCLWGEPFYDYQCAAVDEEVPAPKEELDY</sequence>
<evidence type="ECO:0000256" key="3">
    <source>
        <dbReference type="ARBA" id="ARBA00047418"/>
    </source>
</evidence>
<dbReference type="PANTHER" id="PTHR14741">
    <property type="entry name" value="S-ADENOSYLMETHIONINE-DEPENDENT METHYLTRANSFERASE RELATED"/>
    <property type="match status" value="1"/>
</dbReference>
<proteinExistence type="inferred from homology"/>
<evidence type="ECO:0000256" key="6">
    <source>
        <dbReference type="ARBA" id="ARBA00049075"/>
    </source>
</evidence>
<protein>
    <recommendedName>
        <fullName evidence="1">Trimethylguanosine synthase</fullName>
    </recommendedName>
    <alternativeName>
        <fullName evidence="7">Cap-specific guanine-N(2) methyltransferase</fullName>
    </alternativeName>
</protein>
<reference evidence="9" key="1">
    <citation type="submission" date="2016-03" db="EMBL/GenBank/DDBJ databases">
        <authorList>
            <person name="Devillers H."/>
        </authorList>
    </citation>
    <scope>NUCLEOTIDE SEQUENCE [LARGE SCALE GENOMIC DNA]</scope>
</reference>
<evidence type="ECO:0000256" key="7">
    <source>
        <dbReference type="ARBA" id="ARBA00049790"/>
    </source>
</evidence>
<comment type="catalytic activity">
    <reaction evidence="5">
        <text>a 5'-end (N(2),N(7)-dimethyl 5'-triphosphoguanosine)-ribonucleoside in snRNA + S-adenosyl-L-methionine = a 5'-end (N(2),N(2),N(7)-trimethyl 5'-triphosphoguanosine)-ribonucleoside in snRNA + S-adenosyl-L-homocysteine + H(+)</text>
        <dbReference type="Rhea" id="RHEA:78479"/>
        <dbReference type="Rhea" id="RHEA-COMP:19087"/>
        <dbReference type="Rhea" id="RHEA-COMP:19089"/>
        <dbReference type="ChEBI" id="CHEBI:15378"/>
        <dbReference type="ChEBI" id="CHEBI:57856"/>
        <dbReference type="ChEBI" id="CHEBI:59789"/>
        <dbReference type="ChEBI" id="CHEBI:167623"/>
        <dbReference type="ChEBI" id="CHEBI:172880"/>
    </reaction>
    <physiologicalReaction direction="left-to-right" evidence="5">
        <dbReference type="Rhea" id="RHEA:78480"/>
    </physiologicalReaction>
</comment>
<dbReference type="Pfam" id="PF09445">
    <property type="entry name" value="Methyltransf_15"/>
    <property type="match status" value="1"/>
</dbReference>
<dbReference type="Proteomes" id="UP000191024">
    <property type="component" value="Chromosome F"/>
</dbReference>
<dbReference type="GO" id="GO:0071164">
    <property type="term" value="F:RNA cap trimethylguanosine synthase activity"/>
    <property type="evidence" value="ECO:0007669"/>
    <property type="project" value="TreeGrafter"/>
</dbReference>
<name>A0A1G4JXP9_9SACH</name>
<evidence type="ECO:0000256" key="2">
    <source>
        <dbReference type="ARBA" id="ARBA00025783"/>
    </source>
</evidence>
<organism evidence="8 9">
    <name type="scientific">Lachancea mirantina</name>
    <dbReference type="NCBI Taxonomy" id="1230905"/>
    <lineage>
        <taxon>Eukaryota</taxon>
        <taxon>Fungi</taxon>
        <taxon>Dikarya</taxon>
        <taxon>Ascomycota</taxon>
        <taxon>Saccharomycotina</taxon>
        <taxon>Saccharomycetes</taxon>
        <taxon>Saccharomycetales</taxon>
        <taxon>Saccharomycetaceae</taxon>
        <taxon>Lachancea</taxon>
    </lineage>
</organism>
<dbReference type="GO" id="GO:0005634">
    <property type="term" value="C:nucleus"/>
    <property type="evidence" value="ECO:0007669"/>
    <property type="project" value="TreeGrafter"/>
</dbReference>
<evidence type="ECO:0000313" key="8">
    <source>
        <dbReference type="EMBL" id="SCU95889.1"/>
    </source>
</evidence>
<dbReference type="EMBL" id="LT598467">
    <property type="protein sequence ID" value="SCU95889.1"/>
    <property type="molecule type" value="Genomic_DNA"/>
</dbReference>
<dbReference type="AlphaFoldDB" id="A0A1G4JXP9"/>
<accession>A0A1G4JXP9</accession>
<dbReference type="STRING" id="1230905.A0A1G4JXP9"/>
<dbReference type="InterPro" id="IPR029063">
    <property type="entry name" value="SAM-dependent_MTases_sf"/>
</dbReference>
<keyword evidence="9" id="KW-1185">Reference proteome</keyword>
<dbReference type="SUPFAM" id="SSF53335">
    <property type="entry name" value="S-adenosyl-L-methionine-dependent methyltransferases"/>
    <property type="match status" value="1"/>
</dbReference>
<gene>
    <name evidence="8" type="ORF">LAMI_0F04258G</name>
</gene>
<evidence type="ECO:0000313" key="9">
    <source>
        <dbReference type="Proteomes" id="UP000191024"/>
    </source>
</evidence>
<comment type="catalytic activity">
    <reaction evidence="4">
        <text>a 5'-end (N(7)-methyl 5'-triphosphoguanosine)-ribonucleoside in snoRNA + S-adenosyl-L-methionine = a 5'-end (N(2),N(7)-dimethyl 5'-triphosphoguanosine)-ribonucleoside in snoRNA + S-adenosyl-L-homocysteine + H(+)</text>
        <dbReference type="Rhea" id="RHEA:78475"/>
        <dbReference type="Rhea" id="RHEA-COMP:19086"/>
        <dbReference type="Rhea" id="RHEA-COMP:19088"/>
        <dbReference type="ChEBI" id="CHEBI:15378"/>
        <dbReference type="ChEBI" id="CHEBI:57856"/>
        <dbReference type="ChEBI" id="CHEBI:59789"/>
        <dbReference type="ChEBI" id="CHEBI:156461"/>
        <dbReference type="ChEBI" id="CHEBI:172880"/>
    </reaction>
    <physiologicalReaction direction="left-to-right" evidence="4">
        <dbReference type="Rhea" id="RHEA:78476"/>
    </physiologicalReaction>
</comment>
<dbReference type="InterPro" id="IPR019012">
    <property type="entry name" value="RNA_cap_Gua-N2-MeTrfase"/>
</dbReference>
<dbReference type="Gene3D" id="3.40.50.150">
    <property type="entry name" value="Vaccinia Virus protein VP39"/>
    <property type="match status" value="1"/>
</dbReference>